<dbReference type="InterPro" id="IPR002347">
    <property type="entry name" value="SDR_fam"/>
</dbReference>
<dbReference type="Gene3D" id="3.40.50.720">
    <property type="entry name" value="NAD(P)-binding Rossmann-like Domain"/>
    <property type="match status" value="1"/>
</dbReference>
<dbReference type="PRINTS" id="PR00081">
    <property type="entry name" value="GDHRDH"/>
</dbReference>
<dbReference type="RefSeq" id="WP_310500040.1">
    <property type="nucleotide sequence ID" value="NZ_JAVDSB010000006.1"/>
</dbReference>
<dbReference type="PANTHER" id="PTHR43544:SF12">
    <property type="entry name" value="NAD(P)-BINDING ROSSMANN-FOLD SUPERFAMILY PROTEIN"/>
    <property type="match status" value="1"/>
</dbReference>
<organism evidence="1 2">
    <name type="scientific">Paenibacillus qinlingensis</name>
    <dbReference type="NCBI Taxonomy" id="1837343"/>
    <lineage>
        <taxon>Bacteria</taxon>
        <taxon>Bacillati</taxon>
        <taxon>Bacillota</taxon>
        <taxon>Bacilli</taxon>
        <taxon>Bacillales</taxon>
        <taxon>Paenibacillaceae</taxon>
        <taxon>Paenibacillus</taxon>
    </lineage>
</organism>
<reference evidence="1 2" key="1">
    <citation type="submission" date="2023-07" db="EMBL/GenBank/DDBJ databases">
        <title>Sorghum-associated microbial communities from plants grown in Nebraska, USA.</title>
        <authorList>
            <person name="Schachtman D."/>
        </authorList>
    </citation>
    <scope>NUCLEOTIDE SEQUENCE [LARGE SCALE GENOMIC DNA]</scope>
    <source>
        <strain evidence="1 2">CC258</strain>
    </source>
</reference>
<name>A0ABU1NYZ1_9BACL</name>
<keyword evidence="2" id="KW-1185">Reference proteome</keyword>
<proteinExistence type="predicted"/>
<comment type="caution">
    <text evidence="1">The sequence shown here is derived from an EMBL/GenBank/DDBJ whole genome shotgun (WGS) entry which is preliminary data.</text>
</comment>
<evidence type="ECO:0000313" key="1">
    <source>
        <dbReference type="EMBL" id="MDR6552524.1"/>
    </source>
</evidence>
<accession>A0ABU1NYZ1</accession>
<dbReference type="SUPFAM" id="SSF51735">
    <property type="entry name" value="NAD(P)-binding Rossmann-fold domains"/>
    <property type="match status" value="1"/>
</dbReference>
<dbReference type="Proteomes" id="UP001267290">
    <property type="component" value="Unassembled WGS sequence"/>
</dbReference>
<dbReference type="EMBL" id="JAVDSB010000006">
    <property type="protein sequence ID" value="MDR6552524.1"/>
    <property type="molecule type" value="Genomic_DNA"/>
</dbReference>
<dbReference type="Pfam" id="PF00106">
    <property type="entry name" value="adh_short"/>
    <property type="match status" value="1"/>
</dbReference>
<dbReference type="InterPro" id="IPR051468">
    <property type="entry name" value="Fungal_SecMetab_SDRs"/>
</dbReference>
<gene>
    <name evidence="1" type="ORF">J2736_003730</name>
</gene>
<dbReference type="PANTHER" id="PTHR43544">
    <property type="entry name" value="SHORT-CHAIN DEHYDROGENASE/REDUCTASE"/>
    <property type="match status" value="1"/>
</dbReference>
<protein>
    <submittedName>
        <fullName evidence="1">NAD(P)-dependent dehydrogenase (Short-subunit alcohol dehydrogenase family)</fullName>
    </submittedName>
</protein>
<evidence type="ECO:0000313" key="2">
    <source>
        <dbReference type="Proteomes" id="UP001267290"/>
    </source>
</evidence>
<sequence length="239" mass="26142">MPEYAFVTGAERGIGAALVKQLLLHGFTVIAGTFLKEYEDLAVLKQTYPDRLYQIDLDVSSEESVRNASNFVAGITDSLDILINNAAIIGNKTATITDVIDFEGIQQVYNVNALGALRMSNQLIEPLMNSRHKLIVNISSEAGSIGQCHRTGWFAYAMSKSALNMQSALIHNQIKVEGGQVLILHPGAVQGRLSGTLNAKSPLTPDDSAVNMIKLIMDHASYRDQHPAYLDYLGQPQLW</sequence>
<dbReference type="InterPro" id="IPR036291">
    <property type="entry name" value="NAD(P)-bd_dom_sf"/>
</dbReference>